<protein>
    <recommendedName>
        <fullName evidence="5">Dimethylallyl tryptophan synthase</fullName>
    </recommendedName>
</protein>
<dbReference type="RefSeq" id="XP_062741505.1">
    <property type="nucleotide sequence ID" value="XM_062890660.1"/>
</dbReference>
<sequence length="419" mass="47349">MGQLSASTVSSGLRSHDKRSRHDVSDRYWWSRNIGSHLMLLLTKAGYTLDAQAEALSFLYHIVAPRLGPKPTSPMPKWQSFMTDDFTPLEYSWKWGRGDNPPEIRYSIEAIPPITNNPSDPLNQAATYALLSQLQSMTPELDLSLFHHFVTCFFGPQSPVLTSTKATHQQSSLFLAFELSRKTSQDSTKCYFVPVSTPSNSAAEQISSAIRSSSYHSHLPAIDELEQFFRQDQDGRTIKPIMLGIDCVDASESRLKIYARSTRTSFEFVRRVMSLGGRRRGMEKEEGQLKELWCRVLGLPKDMNTEEELPFRDHPTAGTLFYFDVGPKEAVPNVKVYIPVRHYSKSDRQIVSGLASFMEKNGSRRFVDCYKEVIEGLATEEGIDVGTGVHTYVTAAYKKGGLAVTSYFNPQMYHRARWA</sequence>
<evidence type="ECO:0000313" key="4">
    <source>
        <dbReference type="Proteomes" id="UP001323405"/>
    </source>
</evidence>
<accession>A0ABR0G9U2</accession>
<dbReference type="PANTHER" id="PTHR40627:SF4">
    <property type="entry name" value="PRENYLTRANSFERASE ASQH1-RELATED"/>
    <property type="match status" value="1"/>
</dbReference>
<dbReference type="InterPro" id="IPR017795">
    <property type="entry name" value="ABBA_NscD-like"/>
</dbReference>
<dbReference type="InterPro" id="IPR033964">
    <property type="entry name" value="ABBA"/>
</dbReference>
<proteinExistence type="inferred from homology"/>
<evidence type="ECO:0000256" key="1">
    <source>
        <dbReference type="ARBA" id="ARBA00010209"/>
    </source>
</evidence>
<dbReference type="Pfam" id="PF11991">
    <property type="entry name" value="Trp_DMAT"/>
    <property type="match status" value="1"/>
</dbReference>
<dbReference type="EMBL" id="JAFFHA010000007">
    <property type="protein sequence ID" value="KAK4652530.1"/>
    <property type="molecule type" value="Genomic_DNA"/>
</dbReference>
<dbReference type="PIRSF" id="PIRSF000509">
    <property type="entry name" value="Trp_DMAT"/>
    <property type="match status" value="1"/>
</dbReference>
<reference evidence="3 4" key="1">
    <citation type="journal article" date="2023" name="bioRxiv">
        <title>High-quality genome assemblies of four members of thePodospora anserinaspecies complex.</title>
        <authorList>
            <person name="Ament-Velasquez S.L."/>
            <person name="Vogan A.A."/>
            <person name="Wallerman O."/>
            <person name="Hartmann F."/>
            <person name="Gautier V."/>
            <person name="Silar P."/>
            <person name="Giraud T."/>
            <person name="Johannesson H."/>
        </authorList>
    </citation>
    <scope>NUCLEOTIDE SEQUENCE [LARGE SCALE GENOMIC DNA]</scope>
    <source>
        <strain evidence="3 4">CBS 415.72m</strain>
    </source>
</reference>
<keyword evidence="4" id="KW-1185">Reference proteome</keyword>
<evidence type="ECO:0000256" key="2">
    <source>
        <dbReference type="ARBA" id="ARBA00022679"/>
    </source>
</evidence>
<gene>
    <name evidence="3" type="ORF">QC762_502350</name>
</gene>
<dbReference type="PANTHER" id="PTHR40627">
    <property type="entry name" value="INDOLE PRENYLTRANSFERASE TDIB-RELATED"/>
    <property type="match status" value="1"/>
</dbReference>
<comment type="caution">
    <text evidence="3">The sequence shown here is derived from an EMBL/GenBank/DDBJ whole genome shotgun (WGS) entry which is preliminary data.</text>
</comment>
<dbReference type="SFLD" id="SFLDG01162">
    <property type="entry name" value="I"/>
    <property type="match status" value="1"/>
</dbReference>
<comment type="similarity">
    <text evidence="1">Belongs to the tryptophan dimethylallyltransferase family.</text>
</comment>
<dbReference type="CDD" id="cd13929">
    <property type="entry name" value="PT-DMATS_CymD"/>
    <property type="match status" value="1"/>
</dbReference>
<dbReference type="InterPro" id="IPR012148">
    <property type="entry name" value="ABBA_DMATS-like"/>
</dbReference>
<dbReference type="SFLD" id="SFLDS00036">
    <property type="entry name" value="Aromatic_Prenyltransferase"/>
    <property type="match status" value="1"/>
</dbReference>
<dbReference type="Proteomes" id="UP001323405">
    <property type="component" value="Unassembled WGS sequence"/>
</dbReference>
<keyword evidence="2" id="KW-0808">Transferase</keyword>
<dbReference type="GeneID" id="87910567"/>
<evidence type="ECO:0000313" key="3">
    <source>
        <dbReference type="EMBL" id="KAK4652530.1"/>
    </source>
</evidence>
<name>A0ABR0G9U2_9PEZI</name>
<dbReference type="NCBIfam" id="TIGR03429">
    <property type="entry name" value="arom_pren_DMATS"/>
    <property type="match status" value="1"/>
</dbReference>
<organism evidence="3 4">
    <name type="scientific">Podospora pseudocomata</name>
    <dbReference type="NCBI Taxonomy" id="2093779"/>
    <lineage>
        <taxon>Eukaryota</taxon>
        <taxon>Fungi</taxon>
        <taxon>Dikarya</taxon>
        <taxon>Ascomycota</taxon>
        <taxon>Pezizomycotina</taxon>
        <taxon>Sordariomycetes</taxon>
        <taxon>Sordariomycetidae</taxon>
        <taxon>Sordariales</taxon>
        <taxon>Podosporaceae</taxon>
        <taxon>Podospora</taxon>
    </lineage>
</organism>
<evidence type="ECO:0008006" key="5">
    <source>
        <dbReference type="Google" id="ProtNLM"/>
    </source>
</evidence>